<dbReference type="Pfam" id="PF01738">
    <property type="entry name" value="DLH"/>
    <property type="match status" value="1"/>
</dbReference>
<dbReference type="InterPro" id="IPR050261">
    <property type="entry name" value="FrsA_esterase"/>
</dbReference>
<keyword evidence="3" id="KW-1185">Reference proteome</keyword>
<proteinExistence type="predicted"/>
<evidence type="ECO:0000313" key="3">
    <source>
        <dbReference type="Proteomes" id="UP000582837"/>
    </source>
</evidence>
<comment type="caution">
    <text evidence="2">The sequence shown here is derived from an EMBL/GenBank/DDBJ whole genome shotgun (WGS) entry which is preliminary data.</text>
</comment>
<dbReference type="RefSeq" id="WP_170033299.1">
    <property type="nucleotide sequence ID" value="NZ_JABDTL010000001.1"/>
</dbReference>
<evidence type="ECO:0000313" key="2">
    <source>
        <dbReference type="EMBL" id="MBB6070902.1"/>
    </source>
</evidence>
<reference evidence="2 3" key="1">
    <citation type="submission" date="2020-08" db="EMBL/GenBank/DDBJ databases">
        <title>Genomic Encyclopedia of Type Strains, Phase IV (KMG-IV): sequencing the most valuable type-strain genomes for metagenomic binning, comparative biology and taxonomic classification.</title>
        <authorList>
            <person name="Goeker M."/>
        </authorList>
    </citation>
    <scope>NUCLEOTIDE SEQUENCE [LARGE SCALE GENOMIC DNA]</scope>
    <source>
        <strain evidence="2 3">DSM 29007</strain>
    </source>
</reference>
<name>A0A841GYR8_9BACT</name>
<dbReference type="GO" id="GO:0016787">
    <property type="term" value="F:hydrolase activity"/>
    <property type="evidence" value="ECO:0007669"/>
    <property type="project" value="InterPro"/>
</dbReference>
<dbReference type="Proteomes" id="UP000582837">
    <property type="component" value="Unassembled WGS sequence"/>
</dbReference>
<dbReference type="AlphaFoldDB" id="A0A841GYR8"/>
<accession>A0A841GYR8</accession>
<dbReference type="EMBL" id="JACHIA010000006">
    <property type="protein sequence ID" value="MBB6070902.1"/>
    <property type="molecule type" value="Genomic_DNA"/>
</dbReference>
<dbReference type="PANTHER" id="PTHR22946">
    <property type="entry name" value="DIENELACTONE HYDROLASE DOMAIN-CONTAINING PROTEIN-RELATED"/>
    <property type="match status" value="1"/>
</dbReference>
<dbReference type="Gene3D" id="3.40.50.1820">
    <property type="entry name" value="alpha/beta hydrolase"/>
    <property type="match status" value="1"/>
</dbReference>
<dbReference type="InterPro" id="IPR029058">
    <property type="entry name" value="AB_hydrolase_fold"/>
</dbReference>
<evidence type="ECO:0000259" key="1">
    <source>
        <dbReference type="Pfam" id="PF01738"/>
    </source>
</evidence>
<sequence>MRKQIHQTTHSDREVPGGRRLVLEFHAGGDPIPAILLLPRDARPAPGVLLLHGYSSRKEHMAEGVGGSLLRHGLASLAIDLPLHGTRADPLQAQAARNPLALVGLWKQALREAKLATRYLAARPEVDAGCLAIAGYSLGSFLSVMTAADDASIRAVVLAAGGDLPGGTPLAGIARAVADPVRAVRKLSGRPLLMVHGRQDRTVRPEQAERLFAAAGEPKELRWWNAGHLLPPQAIDYAGEWLRDRLG</sequence>
<feature type="domain" description="Dienelactone hydrolase" evidence="1">
    <location>
        <begin position="33"/>
        <end position="228"/>
    </location>
</feature>
<protein>
    <recommendedName>
        <fullName evidence="1">Dienelactone hydrolase domain-containing protein</fullName>
    </recommendedName>
</protein>
<dbReference type="InterPro" id="IPR002925">
    <property type="entry name" value="Dienelactn_hydro"/>
</dbReference>
<gene>
    <name evidence="2" type="ORF">HNQ61_002524</name>
</gene>
<organism evidence="2 3">
    <name type="scientific">Longimicrobium terrae</name>
    <dbReference type="NCBI Taxonomy" id="1639882"/>
    <lineage>
        <taxon>Bacteria</taxon>
        <taxon>Pseudomonadati</taxon>
        <taxon>Gemmatimonadota</taxon>
        <taxon>Longimicrobiia</taxon>
        <taxon>Longimicrobiales</taxon>
        <taxon>Longimicrobiaceae</taxon>
        <taxon>Longimicrobium</taxon>
    </lineage>
</organism>
<dbReference type="SUPFAM" id="SSF53474">
    <property type="entry name" value="alpha/beta-Hydrolases"/>
    <property type="match status" value="1"/>
</dbReference>